<reference evidence="2 3" key="1">
    <citation type="submission" date="2018-03" db="EMBL/GenBank/DDBJ databases">
        <title>Characteristics and genome of n-alkane degrading marine bacteria Gordonia iterans isolated from crude oil contaminated in Tae-an, South Korea.</title>
        <authorList>
            <person name="Lee S.-S."/>
            <person name="Kim H."/>
        </authorList>
    </citation>
    <scope>NUCLEOTIDE SEQUENCE [LARGE SCALE GENOMIC DNA]</scope>
    <source>
        <strain evidence="2 3">Co17</strain>
    </source>
</reference>
<accession>A0A2S0KI16</accession>
<dbReference type="Pfam" id="PF16170">
    <property type="entry name" value="DUF4873"/>
    <property type="match status" value="1"/>
</dbReference>
<organism evidence="2 3">
    <name type="scientific">Gordonia iterans</name>
    <dbReference type="NCBI Taxonomy" id="1004901"/>
    <lineage>
        <taxon>Bacteria</taxon>
        <taxon>Bacillati</taxon>
        <taxon>Actinomycetota</taxon>
        <taxon>Actinomycetes</taxon>
        <taxon>Mycobacteriales</taxon>
        <taxon>Gordoniaceae</taxon>
        <taxon>Gordonia</taxon>
    </lineage>
</organism>
<dbReference type="KEGG" id="git:C6V83_14555"/>
<proteinExistence type="predicted"/>
<keyword evidence="3" id="KW-1185">Reference proteome</keyword>
<evidence type="ECO:0000259" key="1">
    <source>
        <dbReference type="Pfam" id="PF16170"/>
    </source>
</evidence>
<evidence type="ECO:0000313" key="3">
    <source>
        <dbReference type="Proteomes" id="UP000239814"/>
    </source>
</evidence>
<name>A0A2S0KI16_9ACTN</name>
<gene>
    <name evidence="2" type="ORF">C6V83_14555</name>
</gene>
<protein>
    <recommendedName>
        <fullName evidence="1">DUF4873 domain-containing protein</fullName>
    </recommendedName>
</protein>
<dbReference type="Proteomes" id="UP000239814">
    <property type="component" value="Chromosome"/>
</dbReference>
<dbReference type="AlphaFoldDB" id="A0A2S0KI16"/>
<dbReference type="InterPro" id="IPR032371">
    <property type="entry name" value="DUF4873"/>
</dbReference>
<feature type="domain" description="DUF4873" evidence="1">
    <location>
        <begin position="146"/>
        <end position="234"/>
    </location>
</feature>
<evidence type="ECO:0000313" key="2">
    <source>
        <dbReference type="EMBL" id="AVM01281.1"/>
    </source>
</evidence>
<dbReference type="EMBL" id="CP027433">
    <property type="protein sequence ID" value="AVM01281.1"/>
    <property type="molecule type" value="Genomic_DNA"/>
</dbReference>
<sequence length="242" mass="26042">MAPFGVPEVTAVALTGASPALDRLRHALDRSPLPFEVVADPAEADLIVTGDPAPTPNHLGVAAAQVPDTFFCTTDTVDYLVAALTEAHLAGAHGVRVRPPVQDHADQPVLGFRSHVRRALSRLADRQHRFDPNHYDWITEESVEAEVFDGDVVVTVGDEEIDARLRARGHVDGNDGHFHWAGMLYSDRAAELKGDGKSRARVRIGDAEPVAAKLAELTQWGTVRMTGVGTPPWAASENLSSV</sequence>